<accession>A0A2N5VMY6</accession>
<protein>
    <recommendedName>
        <fullName evidence="7">RING-type domain-containing protein</fullName>
    </recommendedName>
</protein>
<feature type="domain" description="RING-type" evidence="7">
    <location>
        <begin position="68"/>
        <end position="127"/>
    </location>
</feature>
<keyword evidence="6" id="KW-0472">Membrane</keyword>
<gene>
    <name evidence="9" type="ORF">PCANC_17599</name>
    <name evidence="8" type="ORF">PCASD_22699</name>
</gene>
<evidence type="ECO:0000313" key="10">
    <source>
        <dbReference type="Proteomes" id="UP000235388"/>
    </source>
</evidence>
<feature type="transmembrane region" description="Helical" evidence="6">
    <location>
        <begin position="170"/>
        <end position="193"/>
    </location>
</feature>
<sequence length="204" mass="22721">MVGPGEPAVGRMAVASTGQGEVTPQSDISLTVDNTRRGTGDNEEVPGTENAVPILTTTQRDAPAGSVCAICYEDQDQTAILKRMWKCEHLIHEDCWEEWLKTIRHARLESLPNPPRGDGTPPCAFCRADPWNGTPAPRSRARTAEEAAAMAVYAASLWRRRRRIQLARRWGTFTGCILLLCLPLILYIIFVSFDIHHPPHPRTR</sequence>
<dbReference type="SUPFAM" id="SSF57850">
    <property type="entry name" value="RING/U-box"/>
    <property type="match status" value="1"/>
</dbReference>
<evidence type="ECO:0000259" key="7">
    <source>
        <dbReference type="PROSITE" id="PS50089"/>
    </source>
</evidence>
<keyword evidence="1" id="KW-0479">Metal-binding</keyword>
<evidence type="ECO:0000256" key="4">
    <source>
        <dbReference type="PROSITE-ProRule" id="PRU00175"/>
    </source>
</evidence>
<dbReference type="Proteomes" id="UP000235388">
    <property type="component" value="Unassembled WGS sequence"/>
</dbReference>
<keyword evidence="6" id="KW-0812">Transmembrane</keyword>
<dbReference type="InterPro" id="IPR018957">
    <property type="entry name" value="Znf_C3HC4_RING-type"/>
</dbReference>
<dbReference type="AlphaFoldDB" id="A0A2N5VMY6"/>
<keyword evidence="10" id="KW-1185">Reference proteome</keyword>
<dbReference type="EMBL" id="PGCI01000354">
    <property type="protein sequence ID" value="PLW28741.1"/>
    <property type="molecule type" value="Genomic_DNA"/>
</dbReference>
<reference evidence="10 11" key="1">
    <citation type="submission" date="2017-11" db="EMBL/GenBank/DDBJ databases">
        <title>De novo assembly and phasing of dikaryotic genomes from two isolates of Puccinia coronata f. sp. avenae, the causal agent of oat crown rust.</title>
        <authorList>
            <person name="Miller M.E."/>
            <person name="Zhang Y."/>
            <person name="Omidvar V."/>
            <person name="Sperschneider J."/>
            <person name="Schwessinger B."/>
            <person name="Raley C."/>
            <person name="Palmer J.M."/>
            <person name="Garnica D."/>
            <person name="Upadhyaya N."/>
            <person name="Rathjen J."/>
            <person name="Taylor J.M."/>
            <person name="Park R.F."/>
            <person name="Dodds P.N."/>
            <person name="Hirsch C.D."/>
            <person name="Kianian S.F."/>
            <person name="Figueroa M."/>
        </authorList>
    </citation>
    <scope>NUCLEOTIDE SEQUENCE [LARGE SCALE GENOMIC DNA]</scope>
    <source>
        <strain evidence="9">12NC29</strain>
        <strain evidence="8">12SD80</strain>
    </source>
</reference>
<proteinExistence type="predicted"/>
<comment type="caution">
    <text evidence="9">The sequence shown here is derived from an EMBL/GenBank/DDBJ whole genome shotgun (WGS) entry which is preliminary data.</text>
</comment>
<keyword evidence="2 4" id="KW-0863">Zinc-finger</keyword>
<dbReference type="PROSITE" id="PS50089">
    <property type="entry name" value="ZF_RING_2"/>
    <property type="match status" value="1"/>
</dbReference>
<keyword evidence="3" id="KW-0862">Zinc</keyword>
<evidence type="ECO:0000256" key="1">
    <source>
        <dbReference type="ARBA" id="ARBA00022723"/>
    </source>
</evidence>
<dbReference type="Pfam" id="PF00097">
    <property type="entry name" value="zf-C3HC4"/>
    <property type="match status" value="1"/>
</dbReference>
<evidence type="ECO:0000256" key="2">
    <source>
        <dbReference type="ARBA" id="ARBA00022771"/>
    </source>
</evidence>
<dbReference type="InterPro" id="IPR001841">
    <property type="entry name" value="Znf_RING"/>
</dbReference>
<evidence type="ECO:0000313" key="11">
    <source>
        <dbReference type="Proteomes" id="UP000235392"/>
    </source>
</evidence>
<dbReference type="Proteomes" id="UP000235392">
    <property type="component" value="Unassembled WGS sequence"/>
</dbReference>
<evidence type="ECO:0000313" key="9">
    <source>
        <dbReference type="EMBL" id="PLW51365.1"/>
    </source>
</evidence>
<evidence type="ECO:0000256" key="6">
    <source>
        <dbReference type="SAM" id="Phobius"/>
    </source>
</evidence>
<dbReference type="GO" id="GO:0008270">
    <property type="term" value="F:zinc ion binding"/>
    <property type="evidence" value="ECO:0007669"/>
    <property type="project" value="UniProtKB-KW"/>
</dbReference>
<evidence type="ECO:0000256" key="3">
    <source>
        <dbReference type="ARBA" id="ARBA00022833"/>
    </source>
</evidence>
<feature type="region of interest" description="Disordered" evidence="5">
    <location>
        <begin position="15"/>
        <end position="48"/>
    </location>
</feature>
<dbReference type="Gene3D" id="3.30.40.10">
    <property type="entry name" value="Zinc/RING finger domain, C3HC4 (zinc finger)"/>
    <property type="match status" value="1"/>
</dbReference>
<keyword evidence="6" id="KW-1133">Transmembrane helix</keyword>
<organism evidence="9 10">
    <name type="scientific">Puccinia coronata f. sp. avenae</name>
    <dbReference type="NCBI Taxonomy" id="200324"/>
    <lineage>
        <taxon>Eukaryota</taxon>
        <taxon>Fungi</taxon>
        <taxon>Dikarya</taxon>
        <taxon>Basidiomycota</taxon>
        <taxon>Pucciniomycotina</taxon>
        <taxon>Pucciniomycetes</taxon>
        <taxon>Pucciniales</taxon>
        <taxon>Pucciniaceae</taxon>
        <taxon>Puccinia</taxon>
    </lineage>
</organism>
<evidence type="ECO:0000256" key="5">
    <source>
        <dbReference type="SAM" id="MobiDB-lite"/>
    </source>
</evidence>
<evidence type="ECO:0000313" key="8">
    <source>
        <dbReference type="EMBL" id="PLW28741.1"/>
    </source>
</evidence>
<dbReference type="EMBL" id="PGCJ01000085">
    <property type="protein sequence ID" value="PLW51365.1"/>
    <property type="molecule type" value="Genomic_DNA"/>
</dbReference>
<feature type="compositionally biased region" description="Polar residues" evidence="5">
    <location>
        <begin position="16"/>
        <end position="33"/>
    </location>
</feature>
<name>A0A2N5VMY6_9BASI</name>
<dbReference type="InterPro" id="IPR013083">
    <property type="entry name" value="Znf_RING/FYVE/PHD"/>
</dbReference>